<organism evidence="2 3">
    <name type="scientific">Caulobacter mirabilis</name>
    <dbReference type="NCBI Taxonomy" id="69666"/>
    <lineage>
        <taxon>Bacteria</taxon>
        <taxon>Pseudomonadati</taxon>
        <taxon>Pseudomonadota</taxon>
        <taxon>Alphaproteobacteria</taxon>
        <taxon>Caulobacterales</taxon>
        <taxon>Caulobacteraceae</taxon>
        <taxon>Caulobacter</taxon>
    </lineage>
</organism>
<name>A0A2D2ATV3_9CAUL</name>
<dbReference type="KEGG" id="cmb:CSW64_02925"/>
<evidence type="ECO:0000313" key="3">
    <source>
        <dbReference type="Proteomes" id="UP000228945"/>
    </source>
</evidence>
<dbReference type="Proteomes" id="UP000228945">
    <property type="component" value="Chromosome"/>
</dbReference>
<dbReference type="EMBL" id="CP024201">
    <property type="protein sequence ID" value="ATQ41442.1"/>
    <property type="molecule type" value="Genomic_DNA"/>
</dbReference>
<evidence type="ECO:0000313" key="2">
    <source>
        <dbReference type="EMBL" id="ATQ41442.1"/>
    </source>
</evidence>
<feature type="transmembrane region" description="Helical" evidence="1">
    <location>
        <begin position="63"/>
        <end position="84"/>
    </location>
</feature>
<sequence length="99" mass="10839">MSHDESSSQNVARPTFSEGYLLTASRLMQGLAVFLALVFIALCAVSLPDILKQPNAGLESLKFLGFGLLWLGFCVAFWTVGGWVHRKTARQLADPDRSP</sequence>
<keyword evidence="1" id="KW-1133">Transmembrane helix</keyword>
<keyword evidence="1" id="KW-0472">Membrane</keyword>
<reference evidence="2 3" key="1">
    <citation type="submission" date="2017-10" db="EMBL/GenBank/DDBJ databases">
        <title>Genome sequence of Caulobacter mirabilis FWC38.</title>
        <authorList>
            <person name="Fiebig A."/>
            <person name="Crosson S."/>
        </authorList>
    </citation>
    <scope>NUCLEOTIDE SEQUENCE [LARGE SCALE GENOMIC DNA]</scope>
    <source>
        <strain evidence="2 3">FWC 38</strain>
    </source>
</reference>
<feature type="transmembrane region" description="Helical" evidence="1">
    <location>
        <begin position="31"/>
        <end position="51"/>
    </location>
</feature>
<accession>A0A2D2ATV3</accession>
<protein>
    <submittedName>
        <fullName evidence="2">Uncharacterized protein</fullName>
    </submittedName>
</protein>
<keyword evidence="3" id="KW-1185">Reference proteome</keyword>
<dbReference type="RefSeq" id="WP_099620698.1">
    <property type="nucleotide sequence ID" value="NZ_CP024201.1"/>
</dbReference>
<proteinExistence type="predicted"/>
<evidence type="ECO:0000256" key="1">
    <source>
        <dbReference type="SAM" id="Phobius"/>
    </source>
</evidence>
<keyword evidence="1" id="KW-0812">Transmembrane</keyword>
<gene>
    <name evidence="2" type="ORF">CSW64_02925</name>
</gene>
<dbReference type="AlphaFoldDB" id="A0A2D2ATV3"/>